<feature type="transmembrane region" description="Helical" evidence="5">
    <location>
        <begin position="385"/>
        <end position="406"/>
    </location>
</feature>
<comment type="caution">
    <text evidence="7">The sequence shown here is derived from an EMBL/GenBank/DDBJ whole genome shotgun (WGS) entry which is preliminary data.</text>
</comment>
<gene>
    <name evidence="7" type="ORF">INF20_03555</name>
</gene>
<sequence length="584" mass="63670">MKTALGIFKRDVKRLKTNIIAVIVLLGICILPSLYAWFNIAAVWDPYGNTGGIPVAVVNEDKGSSLEGINVNAGEKIVTNLKGNHQMGWKFVDKDKAMDGIKEGDYYAVVYIPKDFSEDMISVATGTITRPEITYYVNEKKNGIAPKITDKGVEAIQTQVNSSFIGTVTGYMTDILKVGEEKASVTKDDIVAGINKTLDNASADLSALSSGISSYQSTIDSAVSLIDANITLAGSVDDSLSGAENRIEGDLSKLKEQHAAIDADKFPDIDKLLTKVENGFDKCLDDLKQAGSMSSDAQDVLTSLKSSLNSVSDSLTSTKSAVDGSIERIDTFRNNEDSLNISDGFVDIINKIISNPKSVSEFMASPVKISTEKVYPVADYGSAMAPFYTTLAIWVGGIIMVAIMKTRVREDDQLRNITPRAAYIGRSLIFIITGLVQALIIGLGNIFFLGMQCKNPLLFMVTCLITSFVFTLIIYTLTVSFGSIGKALCVIWLVLQVAGSGGTYPIEVLPQSFQYMSHFMPFTFACDAMRETVAGVYTPDYITDMLKLLCFVPLSLLLGLVLRNPLRRLNEFFEDRLEDTKFMG</sequence>
<feature type="transmembrane region" description="Helical" evidence="5">
    <location>
        <begin position="20"/>
        <end position="38"/>
    </location>
</feature>
<evidence type="ECO:0000256" key="1">
    <source>
        <dbReference type="ARBA" id="ARBA00004141"/>
    </source>
</evidence>
<dbReference type="PANTHER" id="PTHR43077:SF10">
    <property type="entry name" value="TRANSPORT PERMEASE PROTEIN"/>
    <property type="match status" value="1"/>
</dbReference>
<feature type="transmembrane region" description="Helical" evidence="5">
    <location>
        <begin position="427"/>
        <end position="451"/>
    </location>
</feature>
<keyword evidence="3 5" id="KW-1133">Transmembrane helix</keyword>
<evidence type="ECO:0000313" key="7">
    <source>
        <dbReference type="EMBL" id="MBE5035356.1"/>
    </source>
</evidence>
<name>A0ABR9QWW6_9FIRM</name>
<proteinExistence type="predicted"/>
<dbReference type="NCBIfam" id="TIGR03062">
    <property type="entry name" value="pip_yhgE_Cterm"/>
    <property type="match status" value="1"/>
</dbReference>
<feature type="domain" description="ABC-2 type transporter transmembrane" evidence="6">
    <location>
        <begin position="339"/>
        <end position="560"/>
    </location>
</feature>
<feature type="transmembrane region" description="Helical" evidence="5">
    <location>
        <begin position="545"/>
        <end position="562"/>
    </location>
</feature>
<keyword evidence="2 5" id="KW-0812">Transmembrane</keyword>
<dbReference type="EMBL" id="JADCKA010000004">
    <property type="protein sequence ID" value="MBE5035356.1"/>
    <property type="molecule type" value="Genomic_DNA"/>
</dbReference>
<evidence type="ECO:0000256" key="3">
    <source>
        <dbReference type="ARBA" id="ARBA00022989"/>
    </source>
</evidence>
<reference evidence="7 8" key="1">
    <citation type="submission" date="2020-10" db="EMBL/GenBank/DDBJ databases">
        <title>ChiBAC.</title>
        <authorList>
            <person name="Zenner C."/>
            <person name="Hitch T.C.A."/>
            <person name="Clavel T."/>
        </authorList>
    </citation>
    <scope>NUCLEOTIDE SEQUENCE [LARGE SCALE GENOMIC DNA]</scope>
    <source>
        <strain evidence="7 8">DSM 108706</strain>
    </source>
</reference>
<keyword evidence="8" id="KW-1185">Reference proteome</keyword>
<dbReference type="InterPro" id="IPR017501">
    <property type="entry name" value="Phage_infect_YhgE_C"/>
</dbReference>
<feature type="domain" description="ABC-2 type transporter transmembrane" evidence="6">
    <location>
        <begin position="27"/>
        <end position="164"/>
    </location>
</feature>
<accession>A0ABR9QWW6</accession>
<protein>
    <submittedName>
        <fullName evidence="7">YhgE/Pip domain-containing protein</fullName>
    </submittedName>
</protein>
<keyword evidence="4 5" id="KW-0472">Membrane</keyword>
<comment type="subcellular location">
    <subcellularLocation>
        <location evidence="1">Membrane</location>
        <topology evidence="1">Multi-pass membrane protein</topology>
    </subcellularLocation>
</comment>
<feature type="transmembrane region" description="Helical" evidence="5">
    <location>
        <begin position="487"/>
        <end position="506"/>
    </location>
</feature>
<evidence type="ECO:0000259" key="6">
    <source>
        <dbReference type="Pfam" id="PF12698"/>
    </source>
</evidence>
<evidence type="ECO:0000256" key="4">
    <source>
        <dbReference type="ARBA" id="ARBA00023136"/>
    </source>
</evidence>
<evidence type="ECO:0000256" key="2">
    <source>
        <dbReference type="ARBA" id="ARBA00022692"/>
    </source>
</evidence>
<evidence type="ECO:0000256" key="5">
    <source>
        <dbReference type="SAM" id="Phobius"/>
    </source>
</evidence>
<dbReference type="Pfam" id="PF12698">
    <property type="entry name" value="ABC2_membrane_3"/>
    <property type="match status" value="2"/>
</dbReference>
<dbReference type="InterPro" id="IPR051328">
    <property type="entry name" value="T7SS_ABC-Transporter"/>
</dbReference>
<dbReference type="Proteomes" id="UP001516588">
    <property type="component" value="Unassembled WGS sequence"/>
</dbReference>
<evidence type="ECO:0000313" key="8">
    <source>
        <dbReference type="Proteomes" id="UP001516588"/>
    </source>
</evidence>
<dbReference type="RefSeq" id="WP_226385023.1">
    <property type="nucleotide sequence ID" value="NZ_JADCKA010000004.1"/>
</dbReference>
<dbReference type="NCBIfam" id="TIGR03061">
    <property type="entry name" value="pip_yhgE_Nterm"/>
    <property type="match status" value="1"/>
</dbReference>
<feature type="transmembrane region" description="Helical" evidence="5">
    <location>
        <begin position="457"/>
        <end position="475"/>
    </location>
</feature>
<dbReference type="PANTHER" id="PTHR43077">
    <property type="entry name" value="TRANSPORT PERMEASE YVFS-RELATED"/>
    <property type="match status" value="1"/>
</dbReference>
<dbReference type="Gene3D" id="3.40.1710.10">
    <property type="entry name" value="abc type-2 transporter like domain"/>
    <property type="match status" value="1"/>
</dbReference>
<organism evidence="7 8">
    <name type="scientific">Gallibacter intestinalis</name>
    <dbReference type="NCBI Taxonomy" id="2779356"/>
    <lineage>
        <taxon>Bacteria</taxon>
        <taxon>Bacillati</taxon>
        <taxon>Bacillota</taxon>
        <taxon>Clostridia</taxon>
        <taxon>Eubacteriales</taxon>
        <taxon>Eubacteriaceae</taxon>
        <taxon>Gallibacter</taxon>
    </lineage>
</organism>
<dbReference type="InterPro" id="IPR017500">
    <property type="entry name" value="Phage_infect_YhgE_N"/>
</dbReference>
<dbReference type="InterPro" id="IPR013525">
    <property type="entry name" value="ABC2_TM"/>
</dbReference>